<protein>
    <recommendedName>
        <fullName evidence="3">Prolyl 4-hydroxylase alpha subunit Fe(2+) 2OG dioxygenase domain-containing protein</fullName>
    </recommendedName>
</protein>
<accession>A0A2W5TQ64</accession>
<name>A0A2W5TQ64_9BACT</name>
<dbReference type="AlphaFoldDB" id="A0A2W5TQ64"/>
<evidence type="ECO:0008006" key="3">
    <source>
        <dbReference type="Google" id="ProtNLM"/>
    </source>
</evidence>
<gene>
    <name evidence="1" type="ORF">DI536_06370</name>
</gene>
<sequence length="211" mass="24377">MRRPLVRIVDGALRPALFRRLREAIVKLGNERLIAGYQTTFWFDFASEPGNVIEDAALALKPLLNTRAAGVEWWLSRMRTSNVKVDFHRDRDNARFDDDGVEVHPRFSSLLYLNECRGGLLAVTREDPNPDNQAFAPDTHDFDFVAPKANRFTWFRGDLTHGVLDAENQIPGKRLPREPELRLAIAINFWAQRPRRVPTFAQSRHYRTLAR</sequence>
<comment type="caution">
    <text evidence="1">The sequence shown here is derived from an EMBL/GenBank/DDBJ whole genome shotgun (WGS) entry which is preliminary data.</text>
</comment>
<evidence type="ECO:0000313" key="2">
    <source>
        <dbReference type="Proteomes" id="UP000249061"/>
    </source>
</evidence>
<dbReference type="Proteomes" id="UP000249061">
    <property type="component" value="Unassembled WGS sequence"/>
</dbReference>
<dbReference type="Gene3D" id="2.60.120.620">
    <property type="entry name" value="q2cbj1_9rhob like domain"/>
    <property type="match status" value="1"/>
</dbReference>
<proteinExistence type="predicted"/>
<organism evidence="1 2">
    <name type="scientific">Archangium gephyra</name>
    <dbReference type="NCBI Taxonomy" id="48"/>
    <lineage>
        <taxon>Bacteria</taxon>
        <taxon>Pseudomonadati</taxon>
        <taxon>Myxococcota</taxon>
        <taxon>Myxococcia</taxon>
        <taxon>Myxococcales</taxon>
        <taxon>Cystobacterineae</taxon>
        <taxon>Archangiaceae</taxon>
        <taxon>Archangium</taxon>
    </lineage>
</organism>
<dbReference type="EMBL" id="QFQP01000003">
    <property type="protein sequence ID" value="PZR16772.1"/>
    <property type="molecule type" value="Genomic_DNA"/>
</dbReference>
<reference evidence="1 2" key="1">
    <citation type="submission" date="2017-08" db="EMBL/GenBank/DDBJ databases">
        <title>Infants hospitalized years apart are colonized by the same room-sourced microbial strains.</title>
        <authorList>
            <person name="Brooks B."/>
            <person name="Olm M.R."/>
            <person name="Firek B.A."/>
            <person name="Baker R."/>
            <person name="Thomas B.C."/>
            <person name="Morowitz M.J."/>
            <person name="Banfield J.F."/>
        </authorList>
    </citation>
    <scope>NUCLEOTIDE SEQUENCE [LARGE SCALE GENOMIC DNA]</scope>
    <source>
        <strain evidence="1">S2_003_000_R2_14</strain>
    </source>
</reference>
<evidence type="ECO:0000313" key="1">
    <source>
        <dbReference type="EMBL" id="PZR16772.1"/>
    </source>
</evidence>